<dbReference type="PANTHER" id="PTHR24320">
    <property type="entry name" value="RETINOL DEHYDROGENASE"/>
    <property type="match status" value="1"/>
</dbReference>
<dbReference type="AlphaFoldDB" id="A0AAV5WAL0"/>
<feature type="non-terminal residue" evidence="4">
    <location>
        <position position="129"/>
    </location>
</feature>
<evidence type="ECO:0000256" key="1">
    <source>
        <dbReference type="ARBA" id="ARBA00006484"/>
    </source>
</evidence>
<evidence type="ECO:0000256" key="3">
    <source>
        <dbReference type="ARBA" id="ARBA00023002"/>
    </source>
</evidence>
<dbReference type="InterPro" id="IPR036291">
    <property type="entry name" value="NAD(P)-bd_dom_sf"/>
</dbReference>
<reference evidence="4" key="1">
    <citation type="submission" date="2023-10" db="EMBL/GenBank/DDBJ databases">
        <title>Genome assembly of Pristionchus species.</title>
        <authorList>
            <person name="Yoshida K."/>
            <person name="Sommer R.J."/>
        </authorList>
    </citation>
    <scope>NUCLEOTIDE SEQUENCE</scope>
    <source>
        <strain evidence="4">RS5133</strain>
    </source>
</reference>
<evidence type="ECO:0000256" key="2">
    <source>
        <dbReference type="ARBA" id="ARBA00022857"/>
    </source>
</evidence>
<dbReference type="Gene3D" id="3.40.50.720">
    <property type="entry name" value="NAD(P)-binding Rossmann-like Domain"/>
    <property type="match status" value="1"/>
</dbReference>
<dbReference type="GO" id="GO:0016491">
    <property type="term" value="F:oxidoreductase activity"/>
    <property type="evidence" value="ECO:0007669"/>
    <property type="project" value="UniProtKB-KW"/>
</dbReference>
<comment type="similarity">
    <text evidence="1">Belongs to the short-chain dehydrogenases/reductases (SDR) family.</text>
</comment>
<dbReference type="Proteomes" id="UP001432322">
    <property type="component" value="Unassembled WGS sequence"/>
</dbReference>
<keyword evidence="5" id="KW-1185">Reference proteome</keyword>
<proteinExistence type="inferred from homology"/>
<comment type="caution">
    <text evidence="4">The sequence shown here is derived from an EMBL/GenBank/DDBJ whole genome shotgun (WGS) entry which is preliminary data.</text>
</comment>
<evidence type="ECO:0000313" key="5">
    <source>
        <dbReference type="Proteomes" id="UP001432322"/>
    </source>
</evidence>
<protein>
    <recommendedName>
        <fullName evidence="6">Dehydrogenase</fullName>
    </recommendedName>
</protein>
<dbReference type="SUPFAM" id="SSF51735">
    <property type="entry name" value="NAD(P)-binding Rossmann-fold domains"/>
    <property type="match status" value="1"/>
</dbReference>
<gene>
    <name evidence="4" type="ORF">PFISCL1PPCAC_19076</name>
</gene>
<name>A0AAV5WAL0_9BILA</name>
<dbReference type="EMBL" id="BTSY01000005">
    <property type="protein sequence ID" value="GMT27779.1"/>
    <property type="molecule type" value="Genomic_DNA"/>
</dbReference>
<evidence type="ECO:0000313" key="4">
    <source>
        <dbReference type="EMBL" id="GMT27779.1"/>
    </source>
</evidence>
<keyword evidence="2" id="KW-0521">NADP</keyword>
<dbReference type="PANTHER" id="PTHR24320:SF282">
    <property type="entry name" value="WW DOMAIN-CONTAINING OXIDOREDUCTASE"/>
    <property type="match status" value="1"/>
</dbReference>
<accession>A0AAV5WAL0</accession>
<keyword evidence="3" id="KW-0560">Oxidoreductase</keyword>
<sequence length="129" mass="14590">MKRGMTQYGLSKLCNILFAMKLHRNLDGKGIDVYVLHPGSFIEQDISNSLGIAGKILFTLASPFSKSLSQGASTTVFCAVHPETKGISGKYWQSCWDDENNLQKELAHDEELQEELWKRTEKLIENIEK</sequence>
<evidence type="ECO:0008006" key="6">
    <source>
        <dbReference type="Google" id="ProtNLM"/>
    </source>
</evidence>
<organism evidence="4 5">
    <name type="scientific">Pristionchus fissidentatus</name>
    <dbReference type="NCBI Taxonomy" id="1538716"/>
    <lineage>
        <taxon>Eukaryota</taxon>
        <taxon>Metazoa</taxon>
        <taxon>Ecdysozoa</taxon>
        <taxon>Nematoda</taxon>
        <taxon>Chromadorea</taxon>
        <taxon>Rhabditida</taxon>
        <taxon>Rhabditina</taxon>
        <taxon>Diplogasteromorpha</taxon>
        <taxon>Diplogasteroidea</taxon>
        <taxon>Neodiplogasteridae</taxon>
        <taxon>Pristionchus</taxon>
    </lineage>
</organism>